<evidence type="ECO:0000313" key="3">
    <source>
        <dbReference type="Proteomes" id="UP000325440"/>
    </source>
</evidence>
<proteinExistence type="predicted"/>
<gene>
    <name evidence="2" type="ORF">CINCED_3A000878</name>
</gene>
<dbReference type="AlphaFoldDB" id="A0A5E4M4D7"/>
<reference evidence="2 3" key="1">
    <citation type="submission" date="2019-08" db="EMBL/GenBank/DDBJ databases">
        <authorList>
            <person name="Alioto T."/>
            <person name="Alioto T."/>
            <person name="Gomez Garrido J."/>
        </authorList>
    </citation>
    <scope>NUCLEOTIDE SEQUENCE [LARGE SCALE GENOMIC DNA]</scope>
</reference>
<protein>
    <submittedName>
        <fullName evidence="2">Uncharacterized protein</fullName>
    </submittedName>
</protein>
<evidence type="ECO:0000313" key="2">
    <source>
        <dbReference type="EMBL" id="VVC27053.1"/>
    </source>
</evidence>
<dbReference type="Proteomes" id="UP000325440">
    <property type="component" value="Unassembled WGS sequence"/>
</dbReference>
<name>A0A5E4M4D7_9HEMI</name>
<accession>A0A5E4M4D7</accession>
<sequence>MNSFKGIIIIIFMVIFIPLNSIQAGFTDYFKKVTDTVNQSETFQRVASRVNQSETFRRVASRVNQSEAFQKVTNALKPSEAFQKVNNAEKPPEAFQKITSAVKPSAFSMFQGSKQKSDEELIPLIDGIDDRTDDPIAERECFVELLQFGFPPMRDGINNYLYAWGKYIRTNMLNELNENSRLYVKYIDDQIKSIKLKGITKWCKD</sequence>
<keyword evidence="1" id="KW-0732">Signal</keyword>
<organism evidence="2 3">
    <name type="scientific">Cinara cedri</name>
    <dbReference type="NCBI Taxonomy" id="506608"/>
    <lineage>
        <taxon>Eukaryota</taxon>
        <taxon>Metazoa</taxon>
        <taxon>Ecdysozoa</taxon>
        <taxon>Arthropoda</taxon>
        <taxon>Hexapoda</taxon>
        <taxon>Insecta</taxon>
        <taxon>Pterygota</taxon>
        <taxon>Neoptera</taxon>
        <taxon>Paraneoptera</taxon>
        <taxon>Hemiptera</taxon>
        <taxon>Sternorrhyncha</taxon>
        <taxon>Aphidomorpha</taxon>
        <taxon>Aphidoidea</taxon>
        <taxon>Aphididae</taxon>
        <taxon>Lachninae</taxon>
        <taxon>Cinara</taxon>
    </lineage>
</organism>
<feature type="non-terminal residue" evidence="2">
    <location>
        <position position="205"/>
    </location>
</feature>
<evidence type="ECO:0000256" key="1">
    <source>
        <dbReference type="SAM" id="SignalP"/>
    </source>
</evidence>
<dbReference type="EMBL" id="CABPRJ010000059">
    <property type="protein sequence ID" value="VVC27053.1"/>
    <property type="molecule type" value="Genomic_DNA"/>
</dbReference>
<feature type="signal peptide" evidence="1">
    <location>
        <begin position="1"/>
        <end position="24"/>
    </location>
</feature>
<keyword evidence="3" id="KW-1185">Reference proteome</keyword>
<feature type="chain" id="PRO_5022874993" evidence="1">
    <location>
        <begin position="25"/>
        <end position="205"/>
    </location>
</feature>